<accession>A0AA47MBK2</accession>
<evidence type="ECO:0000256" key="3">
    <source>
        <dbReference type="ARBA" id="ARBA00022801"/>
    </source>
</evidence>
<evidence type="ECO:0000256" key="5">
    <source>
        <dbReference type="SAM" id="MobiDB-lite"/>
    </source>
</evidence>
<dbReference type="GO" id="GO:0006508">
    <property type="term" value="P:proteolysis"/>
    <property type="evidence" value="ECO:0007669"/>
    <property type="project" value="UniProtKB-KW"/>
</dbReference>
<evidence type="ECO:0000256" key="1">
    <source>
        <dbReference type="ARBA" id="ARBA00005234"/>
    </source>
</evidence>
<evidence type="ECO:0000313" key="8">
    <source>
        <dbReference type="Proteomes" id="UP001174136"/>
    </source>
</evidence>
<dbReference type="GO" id="GO:0080090">
    <property type="term" value="P:regulation of primary metabolic process"/>
    <property type="evidence" value="ECO:0007669"/>
    <property type="project" value="UniProtKB-ARBA"/>
</dbReference>
<dbReference type="AlphaFoldDB" id="A0AA47MBK2"/>
<feature type="region of interest" description="Disordered" evidence="5">
    <location>
        <begin position="45"/>
        <end position="71"/>
    </location>
</feature>
<feature type="domain" description="Ubiquitin-like protease family profile" evidence="6">
    <location>
        <begin position="372"/>
        <end position="563"/>
    </location>
</feature>
<evidence type="ECO:0000256" key="2">
    <source>
        <dbReference type="ARBA" id="ARBA00022670"/>
    </source>
</evidence>
<dbReference type="InterPro" id="IPR003653">
    <property type="entry name" value="Peptidase_C48_C"/>
</dbReference>
<proteinExistence type="inferred from homology"/>
<dbReference type="FunFam" id="3.40.395.10:FF:000001">
    <property type="entry name" value="Sentrin-specific protease 1"/>
    <property type="match status" value="1"/>
</dbReference>
<dbReference type="EMBL" id="JAOPHQ010004934">
    <property type="protein sequence ID" value="KAK0137202.1"/>
    <property type="molecule type" value="Genomic_DNA"/>
</dbReference>
<dbReference type="GO" id="GO:0016926">
    <property type="term" value="P:protein desumoylation"/>
    <property type="evidence" value="ECO:0007669"/>
    <property type="project" value="TreeGrafter"/>
</dbReference>
<evidence type="ECO:0000256" key="4">
    <source>
        <dbReference type="ARBA" id="ARBA00022807"/>
    </source>
</evidence>
<comment type="caution">
    <text evidence="7">The sequence shown here is derived from an EMBL/GenBank/DDBJ whole genome shotgun (WGS) entry which is preliminary data.</text>
</comment>
<dbReference type="Proteomes" id="UP001174136">
    <property type="component" value="Unassembled WGS sequence"/>
</dbReference>
<evidence type="ECO:0000313" key="7">
    <source>
        <dbReference type="EMBL" id="KAK0137202.1"/>
    </source>
</evidence>
<feature type="region of interest" description="Disordered" evidence="5">
    <location>
        <begin position="316"/>
        <end position="338"/>
    </location>
</feature>
<protein>
    <submittedName>
        <fullName evidence="7">Sentrin-specific protease 2</fullName>
    </submittedName>
</protein>
<gene>
    <name evidence="7" type="primary">Senp2</name>
    <name evidence="7" type="ORF">N1851_026602</name>
</gene>
<organism evidence="7 8">
    <name type="scientific">Merluccius polli</name>
    <name type="common">Benguela hake</name>
    <name type="synonym">Merluccius cadenati</name>
    <dbReference type="NCBI Taxonomy" id="89951"/>
    <lineage>
        <taxon>Eukaryota</taxon>
        <taxon>Metazoa</taxon>
        <taxon>Chordata</taxon>
        <taxon>Craniata</taxon>
        <taxon>Vertebrata</taxon>
        <taxon>Euteleostomi</taxon>
        <taxon>Actinopterygii</taxon>
        <taxon>Neopterygii</taxon>
        <taxon>Teleostei</taxon>
        <taxon>Neoteleostei</taxon>
        <taxon>Acanthomorphata</taxon>
        <taxon>Zeiogadaria</taxon>
        <taxon>Gadariae</taxon>
        <taxon>Gadiformes</taxon>
        <taxon>Gadoidei</taxon>
        <taxon>Merlucciidae</taxon>
        <taxon>Merluccius</taxon>
    </lineage>
</organism>
<dbReference type="Pfam" id="PF02902">
    <property type="entry name" value="Peptidase_C48"/>
    <property type="match status" value="1"/>
</dbReference>
<reference evidence="7" key="1">
    <citation type="journal article" date="2023" name="Front. Mar. Sci.">
        <title>A new Merluccius polli reference genome to investigate the effects of global change in West African waters.</title>
        <authorList>
            <person name="Mateo J.L."/>
            <person name="Blanco-Fernandez C."/>
            <person name="Garcia-Vazquez E."/>
            <person name="Machado-Schiaffino G."/>
        </authorList>
    </citation>
    <scope>NUCLEOTIDE SEQUENCE</scope>
    <source>
        <strain evidence="7">C29</strain>
        <tissue evidence="7">Fin</tissue>
    </source>
</reference>
<dbReference type="InterPro" id="IPR038765">
    <property type="entry name" value="Papain-like_cys_pep_sf"/>
</dbReference>
<dbReference type="GO" id="GO:0016929">
    <property type="term" value="F:deSUMOylase activity"/>
    <property type="evidence" value="ECO:0007669"/>
    <property type="project" value="TreeGrafter"/>
</dbReference>
<keyword evidence="4" id="KW-0788">Thiol protease</keyword>
<evidence type="ECO:0000259" key="6">
    <source>
        <dbReference type="PROSITE" id="PS50600"/>
    </source>
</evidence>
<dbReference type="Gene3D" id="3.40.395.10">
    <property type="entry name" value="Adenoviral Proteinase, Chain A"/>
    <property type="match status" value="1"/>
</dbReference>
<keyword evidence="3" id="KW-0378">Hydrolase</keyword>
<dbReference type="PANTHER" id="PTHR12606">
    <property type="entry name" value="SENTRIN/SUMO-SPECIFIC PROTEASE"/>
    <property type="match status" value="1"/>
</dbReference>
<keyword evidence="8" id="KW-1185">Reference proteome</keyword>
<keyword evidence="2 7" id="KW-0645">Protease</keyword>
<dbReference type="GO" id="GO:0005634">
    <property type="term" value="C:nucleus"/>
    <property type="evidence" value="ECO:0007669"/>
    <property type="project" value="TreeGrafter"/>
</dbReference>
<dbReference type="GO" id="GO:0060255">
    <property type="term" value="P:regulation of macromolecule metabolic process"/>
    <property type="evidence" value="ECO:0007669"/>
    <property type="project" value="UniProtKB-ARBA"/>
</dbReference>
<name>A0AA47MBK2_MERPO</name>
<comment type="similarity">
    <text evidence="1">Belongs to the peptidase C48 family.</text>
</comment>
<dbReference type="PANTHER" id="PTHR12606:SF11">
    <property type="entry name" value="SENTRIN-SPECIFIC PROTEASE 2"/>
    <property type="match status" value="1"/>
</dbReference>
<dbReference type="SUPFAM" id="SSF54001">
    <property type="entry name" value="Cysteine proteinases"/>
    <property type="match status" value="1"/>
</dbReference>
<sequence>MPCLLVVNSVPLSPFVQNQPVTLMGIDELHTSWLTGAEWRMGTLGSPETDGRTVADSSLRGSLPAPLRRRTEREERKELLPWLLAAVPQEIQASDEFQEFILKFDQNEAGKVGVGAAPSGGLCDGGRDRGPPQALPSRSALGVGLGAASANAELSHLCFGHNRCYKPSLTVEEVRCRPRASPRHRVFAAETVQWPTGASCAIKQNDEEHYRRLLEMVVTEKYCRSRPLPFNRTKPQDMSPLQGDHRPGGFARAFDSVPRKTGSISAPPSAYTWRNGSATKDVKDRFVFLQRRSPLSRPSDVDLSTEVATRLHLVARESPALSQHGDQPPTHAGLTRHSDEDLPRLTKDMAAEVSAALTQGDPNLVLSAAFKLRITQRDLATLREGSWLNDEVINFYLSLVMERSSGPAAPGPRVYCFSTFFLPKLRGGGGGGQAGGHWAVKRWTKAVDLFLHDLILVPLHLDIHWAMAVIDLRSQTVKAYDSMGQRHDDICSLLLLFLREEHKVKKGKDLDTSRWTVGSLRASVSSHEPQVDLHTVRIKGPEIPQQKNGSDCGVFACKYADYISKERPLTFKQCHMPLFRKVMVWEILNQKLL</sequence>
<dbReference type="PROSITE" id="PS50600">
    <property type="entry name" value="ULP_PROTEASE"/>
    <property type="match status" value="1"/>
</dbReference>